<accession>A0AAW8J7S2</accession>
<reference evidence="1" key="1">
    <citation type="submission" date="2023-08" db="EMBL/GenBank/DDBJ databases">
        <title>Emergence of clinically-relevant ST2 carbapenem-resistant Acinetobacter baumannii strains in hospital sewages in Zhejiang, East of China.</title>
        <authorList>
            <person name="Kaichao C."/>
            <person name="Zhang R."/>
        </authorList>
    </citation>
    <scope>NUCLEOTIDE SEQUENCE</scope>
    <source>
        <strain evidence="1">M-RB-37</strain>
    </source>
</reference>
<dbReference type="RefSeq" id="WP_180045824.1">
    <property type="nucleotide sequence ID" value="NZ_JAVIDL010000013.1"/>
</dbReference>
<sequence length="67" mass="8248">MYRKNPIYRTTTYDRKVGQLRKEDYLKIRQILNLYLEEQQSIDTTTNDEINDLKTLIWKVDHQAERM</sequence>
<evidence type="ECO:0000313" key="2">
    <source>
        <dbReference type="Proteomes" id="UP001243844"/>
    </source>
</evidence>
<dbReference type="EMBL" id="JAVIDL010000013">
    <property type="protein sequence ID" value="MDQ8935794.1"/>
    <property type="molecule type" value="Genomic_DNA"/>
</dbReference>
<protein>
    <submittedName>
        <fullName evidence="1">Uncharacterized protein</fullName>
    </submittedName>
</protein>
<gene>
    <name evidence="1" type="ORF">RFH47_08630</name>
</gene>
<comment type="caution">
    <text evidence="1">The sequence shown here is derived from an EMBL/GenBank/DDBJ whole genome shotgun (WGS) entry which is preliminary data.</text>
</comment>
<name>A0AAW8J7S2_9GAMM</name>
<organism evidence="1 2">
    <name type="scientific">Acinetobacter rudis</name>
    <dbReference type="NCBI Taxonomy" id="632955"/>
    <lineage>
        <taxon>Bacteria</taxon>
        <taxon>Pseudomonadati</taxon>
        <taxon>Pseudomonadota</taxon>
        <taxon>Gammaproteobacteria</taxon>
        <taxon>Moraxellales</taxon>
        <taxon>Moraxellaceae</taxon>
        <taxon>Acinetobacter</taxon>
    </lineage>
</organism>
<dbReference type="AlphaFoldDB" id="A0AAW8J7S2"/>
<dbReference type="Proteomes" id="UP001243844">
    <property type="component" value="Unassembled WGS sequence"/>
</dbReference>
<evidence type="ECO:0000313" key="1">
    <source>
        <dbReference type="EMBL" id="MDQ8935794.1"/>
    </source>
</evidence>
<proteinExistence type="predicted"/>